<comment type="subcellular location">
    <subcellularLocation>
        <location evidence="2">Cytoplasm</location>
    </subcellularLocation>
    <subcellularLocation>
        <location evidence="1">Mitochondrion</location>
    </subcellularLocation>
</comment>
<proteinExistence type="inferred from homology"/>
<dbReference type="SUPFAM" id="SSF46565">
    <property type="entry name" value="Chaperone J-domain"/>
    <property type="match status" value="1"/>
</dbReference>
<feature type="compositionally biased region" description="Basic and acidic residues" evidence="7">
    <location>
        <begin position="22"/>
        <end position="34"/>
    </location>
</feature>
<evidence type="ECO:0000256" key="2">
    <source>
        <dbReference type="ARBA" id="ARBA00004496"/>
    </source>
</evidence>
<dbReference type="SMART" id="SM00271">
    <property type="entry name" value="DnaJ"/>
    <property type="match status" value="1"/>
</dbReference>
<keyword evidence="5" id="KW-0496">Mitochondrion</keyword>
<accession>A0A6V7PB77</accession>
<feature type="compositionally biased region" description="Low complexity" evidence="7">
    <location>
        <begin position="64"/>
        <end position="74"/>
    </location>
</feature>
<name>A0A6V7PB77_ANACO</name>
<evidence type="ECO:0000256" key="7">
    <source>
        <dbReference type="SAM" id="MobiDB-lite"/>
    </source>
</evidence>
<evidence type="ECO:0000256" key="6">
    <source>
        <dbReference type="ARBA" id="ARBA00023186"/>
    </source>
</evidence>
<dbReference type="CDD" id="cd06257">
    <property type="entry name" value="DnaJ"/>
    <property type="match status" value="1"/>
</dbReference>
<evidence type="ECO:0000256" key="1">
    <source>
        <dbReference type="ARBA" id="ARBA00004173"/>
    </source>
</evidence>
<dbReference type="Gene3D" id="1.20.1280.20">
    <property type="entry name" value="HscB, C-terminal domain"/>
    <property type="match status" value="1"/>
</dbReference>
<organism evidence="9">
    <name type="scientific">Ananas comosus var. bracteatus</name>
    <name type="common">red pineapple</name>
    <dbReference type="NCBI Taxonomy" id="296719"/>
    <lineage>
        <taxon>Eukaryota</taxon>
        <taxon>Viridiplantae</taxon>
        <taxon>Streptophyta</taxon>
        <taxon>Embryophyta</taxon>
        <taxon>Tracheophyta</taxon>
        <taxon>Spermatophyta</taxon>
        <taxon>Magnoliopsida</taxon>
        <taxon>Liliopsida</taxon>
        <taxon>Poales</taxon>
        <taxon>Bromeliaceae</taxon>
        <taxon>Bromelioideae</taxon>
        <taxon>Ananas</taxon>
    </lineage>
</organism>
<dbReference type="EMBL" id="LR862147">
    <property type="protein sequence ID" value="CAD1828110.1"/>
    <property type="molecule type" value="Genomic_DNA"/>
</dbReference>
<reference evidence="9" key="1">
    <citation type="submission" date="2020-07" db="EMBL/GenBank/DDBJ databases">
        <authorList>
            <person name="Lin J."/>
        </authorList>
    </citation>
    <scope>NUCLEOTIDE SEQUENCE</scope>
</reference>
<keyword evidence="4" id="KW-0963">Cytoplasm</keyword>
<dbReference type="InterPro" id="IPR004640">
    <property type="entry name" value="HscB"/>
</dbReference>
<dbReference type="PANTHER" id="PTHR14021:SF15">
    <property type="entry name" value="IRON-SULFUR CLUSTER CO-CHAPERONE PROTEIN HSCB"/>
    <property type="match status" value="1"/>
</dbReference>
<evidence type="ECO:0000259" key="8">
    <source>
        <dbReference type="PROSITE" id="PS50076"/>
    </source>
</evidence>
<dbReference type="GO" id="GO:0005739">
    <property type="term" value="C:mitochondrion"/>
    <property type="evidence" value="ECO:0007669"/>
    <property type="project" value="UniProtKB-SubCell"/>
</dbReference>
<comment type="similarity">
    <text evidence="3">Belongs to the HscB family.</text>
</comment>
<dbReference type="AlphaFoldDB" id="A0A6V7PB77"/>
<dbReference type="FunFam" id="1.20.1280.20:FF:000002">
    <property type="entry name" value="HscB mitochondrial iron-sulfur cluster co-chaperone"/>
    <property type="match status" value="1"/>
</dbReference>
<dbReference type="InterPro" id="IPR009073">
    <property type="entry name" value="HscB_oligo_C"/>
</dbReference>
<dbReference type="PANTHER" id="PTHR14021">
    <property type="entry name" value="IRON-SULFUR CLUSTER CO-CHAPERONE PROTEIN HSCB"/>
    <property type="match status" value="1"/>
</dbReference>
<dbReference type="Pfam" id="PF07743">
    <property type="entry name" value="HSCB_C"/>
    <property type="match status" value="1"/>
</dbReference>
<protein>
    <recommendedName>
        <fullName evidence="8">J domain-containing protein</fullName>
    </recommendedName>
</protein>
<dbReference type="GO" id="GO:0001671">
    <property type="term" value="F:ATPase activator activity"/>
    <property type="evidence" value="ECO:0007669"/>
    <property type="project" value="InterPro"/>
</dbReference>
<evidence type="ECO:0000313" key="9">
    <source>
        <dbReference type="EMBL" id="CAD1828110.1"/>
    </source>
</evidence>
<dbReference type="PROSITE" id="PS50076">
    <property type="entry name" value="DNAJ_2"/>
    <property type="match status" value="1"/>
</dbReference>
<dbReference type="SUPFAM" id="SSF47144">
    <property type="entry name" value="HSC20 (HSCB), C-terminal oligomerisation domain"/>
    <property type="match status" value="1"/>
</dbReference>
<dbReference type="InterPro" id="IPR036869">
    <property type="entry name" value="J_dom_sf"/>
</dbReference>
<evidence type="ECO:0000256" key="3">
    <source>
        <dbReference type="ARBA" id="ARBA00010476"/>
    </source>
</evidence>
<sequence>MPGGLHLSIEMQTEPNEGARNVFERLPQREREEPQQPCRGIIVASSSSSSPSPSPPPPPPPPRAATTATSAAQSHHLGFPRPIPLPSSTSLGFRGGSPSPLPRRIPLEQEEEEEGGCRSVGVVGTHRALPPFLACGSCGSVQPVDASVDYFQIFGLKRAYEVKGDNLEGKYKDWQKKLHPDLVHTKSEDEKAFAAEQSARVIDAYRTLINPLSRHYTWLNYLFVLRLVPLEVARSCTNCEKYLFILRLEGVQVDEEKTISDPELLVEMMEIREAVDEADDSQALERIKSQVQGKLETWSNSFKQAFEKQDFDTAVASTQRMRYYERAMEEIVKKL</sequence>
<dbReference type="InterPro" id="IPR001623">
    <property type="entry name" value="DnaJ_domain"/>
</dbReference>
<feature type="region of interest" description="Disordered" evidence="7">
    <location>
        <begin position="1"/>
        <end position="104"/>
    </location>
</feature>
<dbReference type="GO" id="GO:0051087">
    <property type="term" value="F:protein-folding chaperone binding"/>
    <property type="evidence" value="ECO:0007669"/>
    <property type="project" value="InterPro"/>
</dbReference>
<feature type="compositionally biased region" description="Pro residues" evidence="7">
    <location>
        <begin position="52"/>
        <end position="63"/>
    </location>
</feature>
<keyword evidence="6" id="KW-0143">Chaperone</keyword>
<evidence type="ECO:0000256" key="4">
    <source>
        <dbReference type="ARBA" id="ARBA00022490"/>
    </source>
</evidence>
<dbReference type="GO" id="GO:0051259">
    <property type="term" value="P:protein complex oligomerization"/>
    <property type="evidence" value="ECO:0007669"/>
    <property type="project" value="InterPro"/>
</dbReference>
<dbReference type="Gene3D" id="1.10.287.110">
    <property type="entry name" value="DnaJ domain"/>
    <property type="match status" value="1"/>
</dbReference>
<evidence type="ECO:0000256" key="5">
    <source>
        <dbReference type="ARBA" id="ARBA00023128"/>
    </source>
</evidence>
<gene>
    <name evidence="9" type="ORF">CB5_LOCUS11321</name>
</gene>
<dbReference type="InterPro" id="IPR036386">
    <property type="entry name" value="HscB_C_sf"/>
</dbReference>
<dbReference type="GO" id="GO:0044571">
    <property type="term" value="P:[2Fe-2S] cluster assembly"/>
    <property type="evidence" value="ECO:0007669"/>
    <property type="project" value="InterPro"/>
</dbReference>
<dbReference type="GO" id="GO:0005783">
    <property type="term" value="C:endoplasmic reticulum"/>
    <property type="evidence" value="ECO:0007669"/>
    <property type="project" value="UniProtKB-ARBA"/>
</dbReference>
<feature type="domain" description="J" evidence="8">
    <location>
        <begin position="149"/>
        <end position="220"/>
    </location>
</feature>